<dbReference type="AlphaFoldDB" id="G5HBC9"/>
<dbReference type="STRING" id="742725.HMPREF9450_01944"/>
<reference evidence="1 2" key="1">
    <citation type="submission" date="2011-08" db="EMBL/GenBank/DDBJ databases">
        <title>The Genome Sequence of Alistipes indistinctus YIT 12060.</title>
        <authorList>
            <consortium name="The Broad Institute Genome Sequencing Platform"/>
            <person name="Earl A."/>
            <person name="Ward D."/>
            <person name="Feldgarden M."/>
            <person name="Gevers D."/>
            <person name="Morotomi M."/>
            <person name="Young S.K."/>
            <person name="Zeng Q."/>
            <person name="Gargeya S."/>
            <person name="Fitzgerald M."/>
            <person name="Haas B."/>
            <person name="Abouelleil A."/>
            <person name="Alvarado L."/>
            <person name="Arachchi H.M."/>
            <person name="Berlin A."/>
            <person name="Brown A."/>
            <person name="Chapman S.B."/>
            <person name="Chen Z."/>
            <person name="Dunbar C."/>
            <person name="Freedman E."/>
            <person name="Gearin G."/>
            <person name="Gellesch M."/>
            <person name="Goldberg J."/>
            <person name="Griggs A."/>
            <person name="Gujja S."/>
            <person name="Heiman D."/>
            <person name="Howarth C."/>
            <person name="Larson L."/>
            <person name="Lui A."/>
            <person name="MacDonald P.J.P."/>
            <person name="Montmayeur A."/>
            <person name="Murphy C."/>
            <person name="Neiman D."/>
            <person name="Pearson M."/>
            <person name="Priest M."/>
            <person name="Roberts A."/>
            <person name="Saif S."/>
            <person name="Shea T."/>
            <person name="Shenoy N."/>
            <person name="Sisk P."/>
            <person name="Stolte C."/>
            <person name="Sykes S."/>
            <person name="Wortman J."/>
            <person name="Nusbaum C."/>
            <person name="Birren B."/>
        </authorList>
    </citation>
    <scope>NUCLEOTIDE SEQUENCE [LARGE SCALE GENOMIC DNA]</scope>
    <source>
        <strain evidence="1 2">YIT 12060</strain>
    </source>
</reference>
<dbReference type="OrthoDB" id="796548at2"/>
<dbReference type="PATRIC" id="fig|742725.3.peg.2039"/>
<dbReference type="EMBL" id="ADLD01000013">
    <property type="protein sequence ID" value="EHB91895.1"/>
    <property type="molecule type" value="Genomic_DNA"/>
</dbReference>
<dbReference type="HOGENOM" id="CLU_074799_3_1_10"/>
<keyword evidence="2" id="KW-1185">Reference proteome</keyword>
<dbReference type="Proteomes" id="UP000006008">
    <property type="component" value="Unassembled WGS sequence"/>
</dbReference>
<gene>
    <name evidence="1" type="ORF">HMPREF9450_01944</name>
</gene>
<sequence length="231" mass="25887">MNDNAIADHRKCVQSCRERLQFVLDYSGIPSYNALAKRLGLKRAENLYQILKGNNGISGDLAFRINSAFPDIGIGWLKSGCGSPLPPSLSEPNMCMGLSMRTERNEIPLYTDLRFLADGDDEPDRILPFPVCLCPEAELATLCRTDALAPRILPGAYILLHRVASDDILYGGIYFVSTRSYQLCRIVRQDEATDRLRLLSTNPEEYGELVIARTDILSLFHVCGTFHRMND</sequence>
<proteinExistence type="predicted"/>
<evidence type="ECO:0008006" key="3">
    <source>
        <dbReference type="Google" id="ProtNLM"/>
    </source>
</evidence>
<dbReference type="RefSeq" id="WP_009134750.1">
    <property type="nucleotide sequence ID" value="NZ_CP102250.1"/>
</dbReference>
<name>G5HBC9_9BACT</name>
<organism evidence="1 2">
    <name type="scientific">Alistipes indistinctus YIT 12060</name>
    <dbReference type="NCBI Taxonomy" id="742725"/>
    <lineage>
        <taxon>Bacteria</taxon>
        <taxon>Pseudomonadati</taxon>
        <taxon>Bacteroidota</taxon>
        <taxon>Bacteroidia</taxon>
        <taxon>Bacteroidales</taxon>
        <taxon>Rikenellaceae</taxon>
        <taxon>Alistipes</taxon>
    </lineage>
</organism>
<protein>
    <recommendedName>
        <fullName evidence="3">Peptidase S24/S26A/S26B/S26C domain-containing protein</fullName>
    </recommendedName>
</protein>
<evidence type="ECO:0000313" key="1">
    <source>
        <dbReference type="EMBL" id="EHB91895.1"/>
    </source>
</evidence>
<accession>G5HBC9</accession>
<dbReference type="GeneID" id="92815030"/>
<evidence type="ECO:0000313" key="2">
    <source>
        <dbReference type="Proteomes" id="UP000006008"/>
    </source>
</evidence>
<comment type="caution">
    <text evidence="1">The sequence shown here is derived from an EMBL/GenBank/DDBJ whole genome shotgun (WGS) entry which is preliminary data.</text>
</comment>